<accession>E1ZE69</accession>
<name>E1ZE69_CHLVA</name>
<gene>
    <name evidence="2" type="ORF">CHLNCDRAFT_35272</name>
</gene>
<dbReference type="RefSeq" id="XP_005848081.1">
    <property type="nucleotide sequence ID" value="XM_005848019.1"/>
</dbReference>
<dbReference type="KEGG" id="cvr:CHLNCDRAFT_35272"/>
<dbReference type="OrthoDB" id="2013972at2759"/>
<dbReference type="GO" id="GO:0008168">
    <property type="term" value="F:methyltransferase activity"/>
    <property type="evidence" value="ECO:0007669"/>
    <property type="project" value="TreeGrafter"/>
</dbReference>
<proteinExistence type="predicted"/>
<dbReference type="Gene3D" id="3.40.50.150">
    <property type="entry name" value="Vaccinia Virus protein VP39"/>
    <property type="match status" value="1"/>
</dbReference>
<dbReference type="PANTHER" id="PTHR42912:SF68">
    <property type="entry name" value="METHYLTRANSFERASE TYPE 11 DOMAIN-CONTAINING PROTEIN"/>
    <property type="match status" value="1"/>
</dbReference>
<dbReference type="eggNOG" id="ENOG502RREW">
    <property type="taxonomic scope" value="Eukaryota"/>
</dbReference>
<dbReference type="GeneID" id="17355215"/>
<sequence length="355" mass="38967">MQGMRVSHCGQAAPGARLVQLRCRAQAATTTTTPSRPSGPLVGAVEALFRFPPFFNMAAKHARAMIVKRGEKMGLDFEAEIDELRNVDWDQELQAVEDASVQYPAYYTVPFHAYPEGNLGWTPAMEMTVAARSVHSTVYDPTGKTLDPEGDDNLRSSYSRCMQQLLEEQGARPIGQILDVGAATGLSTLALLRAFPDAEVTGIDLSPHMLAVGSYLQRQRNEQRAASGQPPERLHFVHGAGEDTRLPSESFDLVSVMLVCHELPAAISQAIFKEAYRLLRPGGALAVMEMNPASDGFRRIFSQPFPYVAFKSTEPWLLEYLSLDMAGAMDESGFTAVKQLENSPRHKTVVAVKPQ</sequence>
<dbReference type="STRING" id="554065.E1ZE69"/>
<dbReference type="InterPro" id="IPR050508">
    <property type="entry name" value="Methyltransf_Superfamily"/>
</dbReference>
<keyword evidence="3" id="KW-1185">Reference proteome</keyword>
<dbReference type="PANTHER" id="PTHR42912">
    <property type="entry name" value="METHYLTRANSFERASE"/>
    <property type="match status" value="1"/>
</dbReference>
<dbReference type="InParanoid" id="E1ZE69"/>
<dbReference type="CDD" id="cd02440">
    <property type="entry name" value="AdoMet_MTases"/>
    <property type="match status" value="1"/>
</dbReference>
<dbReference type="Proteomes" id="UP000008141">
    <property type="component" value="Unassembled WGS sequence"/>
</dbReference>
<protein>
    <recommendedName>
        <fullName evidence="1">Methyltransferase domain-containing protein</fullName>
    </recommendedName>
</protein>
<evidence type="ECO:0000259" key="1">
    <source>
        <dbReference type="Pfam" id="PF13649"/>
    </source>
</evidence>
<dbReference type="AlphaFoldDB" id="E1ZE69"/>
<organism evidence="3">
    <name type="scientific">Chlorella variabilis</name>
    <name type="common">Green alga</name>
    <dbReference type="NCBI Taxonomy" id="554065"/>
    <lineage>
        <taxon>Eukaryota</taxon>
        <taxon>Viridiplantae</taxon>
        <taxon>Chlorophyta</taxon>
        <taxon>core chlorophytes</taxon>
        <taxon>Trebouxiophyceae</taxon>
        <taxon>Chlorellales</taxon>
        <taxon>Chlorellaceae</taxon>
        <taxon>Chlorella clade</taxon>
        <taxon>Chlorella</taxon>
    </lineage>
</organism>
<dbReference type="EMBL" id="GL433843">
    <property type="protein sequence ID" value="EFN55979.1"/>
    <property type="molecule type" value="Genomic_DNA"/>
</dbReference>
<dbReference type="InterPro" id="IPR041698">
    <property type="entry name" value="Methyltransf_25"/>
</dbReference>
<dbReference type="SUPFAM" id="SSF53335">
    <property type="entry name" value="S-adenosyl-L-methionine-dependent methyltransferases"/>
    <property type="match status" value="1"/>
</dbReference>
<dbReference type="OMA" id="ECSPRHR"/>
<reference evidence="2 3" key="1">
    <citation type="journal article" date="2010" name="Plant Cell">
        <title>The Chlorella variabilis NC64A genome reveals adaptation to photosymbiosis, coevolution with viruses, and cryptic sex.</title>
        <authorList>
            <person name="Blanc G."/>
            <person name="Duncan G."/>
            <person name="Agarkova I."/>
            <person name="Borodovsky M."/>
            <person name="Gurnon J."/>
            <person name="Kuo A."/>
            <person name="Lindquist E."/>
            <person name="Lucas S."/>
            <person name="Pangilinan J."/>
            <person name="Polle J."/>
            <person name="Salamov A."/>
            <person name="Terry A."/>
            <person name="Yamada T."/>
            <person name="Dunigan D.D."/>
            <person name="Grigoriev I.V."/>
            <person name="Claverie J.M."/>
            <person name="Van Etten J.L."/>
        </authorList>
    </citation>
    <scope>NUCLEOTIDE SEQUENCE [LARGE SCALE GENOMIC DNA]</scope>
    <source>
        <strain evidence="2 3">NC64A</strain>
    </source>
</reference>
<evidence type="ECO:0000313" key="3">
    <source>
        <dbReference type="Proteomes" id="UP000008141"/>
    </source>
</evidence>
<dbReference type="InterPro" id="IPR029063">
    <property type="entry name" value="SAM-dependent_MTases_sf"/>
</dbReference>
<dbReference type="Pfam" id="PF13649">
    <property type="entry name" value="Methyltransf_25"/>
    <property type="match status" value="1"/>
</dbReference>
<evidence type="ECO:0000313" key="2">
    <source>
        <dbReference type="EMBL" id="EFN55979.1"/>
    </source>
</evidence>
<feature type="domain" description="Methyltransferase" evidence="1">
    <location>
        <begin position="177"/>
        <end position="283"/>
    </location>
</feature>